<reference evidence="4" key="1">
    <citation type="submission" date="2017-06" db="EMBL/GenBank/DDBJ databases">
        <authorList>
            <person name="Cremers G."/>
        </authorList>
    </citation>
    <scope>NUCLEOTIDE SEQUENCE [LARGE SCALE GENOMIC DNA]</scope>
</reference>
<dbReference type="OrthoDB" id="132546at2157"/>
<dbReference type="Gene3D" id="3.40.50.2000">
    <property type="entry name" value="Glycogen Phosphorylase B"/>
    <property type="match status" value="2"/>
</dbReference>
<dbReference type="InterPro" id="IPR028098">
    <property type="entry name" value="Glyco_trans_4-like_N"/>
</dbReference>
<dbReference type="AlphaFoldDB" id="A0A284VQE9"/>
<feature type="domain" description="Glycosyl transferase family 1" evidence="1">
    <location>
        <begin position="215"/>
        <end position="377"/>
    </location>
</feature>
<keyword evidence="3" id="KW-0808">Transferase</keyword>
<dbReference type="EMBL" id="FZMP01000183">
    <property type="protein sequence ID" value="SNQ61511.1"/>
    <property type="molecule type" value="Genomic_DNA"/>
</dbReference>
<dbReference type="Proteomes" id="UP000218615">
    <property type="component" value="Unassembled WGS sequence"/>
</dbReference>
<proteinExistence type="predicted"/>
<evidence type="ECO:0000259" key="1">
    <source>
        <dbReference type="Pfam" id="PF00534"/>
    </source>
</evidence>
<dbReference type="RefSeq" id="WP_096206186.1">
    <property type="nucleotide sequence ID" value="NZ_FZMP01000183.1"/>
</dbReference>
<dbReference type="PANTHER" id="PTHR45947">
    <property type="entry name" value="SULFOQUINOVOSYL TRANSFERASE SQD2"/>
    <property type="match status" value="1"/>
</dbReference>
<gene>
    <name evidence="3" type="ORF">MNV_380011</name>
</gene>
<keyword evidence="4" id="KW-1185">Reference proteome</keyword>
<dbReference type="InterPro" id="IPR001296">
    <property type="entry name" value="Glyco_trans_1"/>
</dbReference>
<evidence type="ECO:0000313" key="4">
    <source>
        <dbReference type="Proteomes" id="UP000218615"/>
    </source>
</evidence>
<name>A0A284VQE9_9EURY</name>
<organism evidence="3 4">
    <name type="scientific">Candidatus Methanoperedens nitratireducens</name>
    <dbReference type="NCBI Taxonomy" id="1392998"/>
    <lineage>
        <taxon>Archaea</taxon>
        <taxon>Methanobacteriati</taxon>
        <taxon>Methanobacteriota</taxon>
        <taxon>Stenosarchaea group</taxon>
        <taxon>Methanomicrobia</taxon>
        <taxon>Methanosarcinales</taxon>
        <taxon>ANME-2 cluster</taxon>
        <taxon>Candidatus Methanoperedentaceae</taxon>
        <taxon>Candidatus Methanoperedens</taxon>
    </lineage>
</organism>
<evidence type="ECO:0000259" key="2">
    <source>
        <dbReference type="Pfam" id="PF13439"/>
    </source>
</evidence>
<sequence>MNIAFLAPEFLPNWGGAGTYAIELVKYLSKKHNVHVITLRRKIDNGFAYSDEKIKDFFNNKIHLHTVSDANDTFLYNATFQYSCFKCLPKICKDNKIDIVHADVPHMSDVMLRLVKSNKNMVTTVHTTIEGHKQGILASGLDFWNMDASEKYTLALFPMLKLIQRLYLKRSPTIITVSNWMKKLLEQNYGINSINVIYNGVDTQLFSPKIKRNSVKGLDTNKPIVLFSSRLTVAKGAHYLIKAIPEIIKENRDVHFVFSGAGAREPWINILEKEGVNREYYSFLGYLDYSELAGLYAQASVFVVPSLYENLPIRILEAMSSQKAVVATNICAIPEAITHEKNGVLIPPGDSGAIVESITDLLLDKAYSEKLAVNARKTVLEKFSWEKIGKETERVYEDVMQLS</sequence>
<dbReference type="CDD" id="cd03801">
    <property type="entry name" value="GT4_PimA-like"/>
    <property type="match status" value="1"/>
</dbReference>
<dbReference type="Pfam" id="PF13439">
    <property type="entry name" value="Glyco_transf_4"/>
    <property type="match status" value="1"/>
</dbReference>
<evidence type="ECO:0000313" key="3">
    <source>
        <dbReference type="EMBL" id="SNQ61511.1"/>
    </source>
</evidence>
<dbReference type="InterPro" id="IPR050194">
    <property type="entry name" value="Glycosyltransferase_grp1"/>
</dbReference>
<dbReference type="SUPFAM" id="SSF53756">
    <property type="entry name" value="UDP-Glycosyltransferase/glycogen phosphorylase"/>
    <property type="match status" value="1"/>
</dbReference>
<feature type="domain" description="Glycosyltransferase subfamily 4-like N-terminal" evidence="2">
    <location>
        <begin position="14"/>
        <end position="204"/>
    </location>
</feature>
<dbReference type="PANTHER" id="PTHR45947:SF3">
    <property type="entry name" value="SULFOQUINOVOSYL TRANSFERASE SQD2"/>
    <property type="match status" value="1"/>
</dbReference>
<dbReference type="GO" id="GO:0016758">
    <property type="term" value="F:hexosyltransferase activity"/>
    <property type="evidence" value="ECO:0007669"/>
    <property type="project" value="TreeGrafter"/>
</dbReference>
<protein>
    <submittedName>
        <fullName evidence="3">Putative Glycosyltransferase</fullName>
    </submittedName>
</protein>
<dbReference type="Pfam" id="PF00534">
    <property type="entry name" value="Glycos_transf_1"/>
    <property type="match status" value="1"/>
</dbReference>
<accession>A0A284VQE9</accession>